<sequence length="29" mass="3360">MGMMTTIEPCALCTQLNRSHDEYGWNFPI</sequence>
<protein>
    <submittedName>
        <fullName evidence="1">Cytidine deaminase-like protein</fullName>
    </submittedName>
</protein>
<evidence type="ECO:0000313" key="1">
    <source>
        <dbReference type="EMBL" id="DAD69523.1"/>
    </source>
</evidence>
<name>A0A8S5LI68_9CAUD</name>
<proteinExistence type="predicted"/>
<dbReference type="EMBL" id="BK014722">
    <property type="protein sequence ID" value="DAD69523.1"/>
    <property type="molecule type" value="Genomic_DNA"/>
</dbReference>
<accession>A0A8S5LI68</accession>
<reference evidence="1" key="1">
    <citation type="journal article" date="2021" name="Proc. Natl. Acad. Sci. U.S.A.">
        <title>A Catalog of Tens of Thousands of Viruses from Human Metagenomes Reveals Hidden Associations with Chronic Diseases.</title>
        <authorList>
            <person name="Tisza M.J."/>
            <person name="Buck C.B."/>
        </authorList>
    </citation>
    <scope>NUCLEOTIDE SEQUENCE</scope>
    <source>
        <strain evidence="1">CtR0j7</strain>
    </source>
</reference>
<organism evidence="1">
    <name type="scientific">Siphoviridae sp. ctR0j7</name>
    <dbReference type="NCBI Taxonomy" id="2823580"/>
    <lineage>
        <taxon>Viruses</taxon>
        <taxon>Duplodnaviria</taxon>
        <taxon>Heunggongvirae</taxon>
        <taxon>Uroviricota</taxon>
        <taxon>Caudoviricetes</taxon>
    </lineage>
</organism>